<feature type="coiled-coil region" evidence="1">
    <location>
        <begin position="79"/>
        <end position="120"/>
    </location>
</feature>
<dbReference type="RefSeq" id="WP_090703690.1">
    <property type="nucleotide sequence ID" value="NZ_FOSP01000074.1"/>
</dbReference>
<dbReference type="OrthoDB" id="8548232at2"/>
<organism evidence="2 3">
    <name type="scientific">Nitrosomonas aestuarii</name>
    <dbReference type="NCBI Taxonomy" id="52441"/>
    <lineage>
        <taxon>Bacteria</taxon>
        <taxon>Pseudomonadati</taxon>
        <taxon>Pseudomonadota</taxon>
        <taxon>Betaproteobacteria</taxon>
        <taxon>Nitrosomonadales</taxon>
        <taxon>Nitrosomonadaceae</taxon>
        <taxon>Nitrosomonas</taxon>
    </lineage>
</organism>
<proteinExistence type="predicted"/>
<dbReference type="EMBL" id="FOSP01000074">
    <property type="protein sequence ID" value="SFL38469.1"/>
    <property type="molecule type" value="Genomic_DNA"/>
</dbReference>
<keyword evidence="3" id="KW-1185">Reference proteome</keyword>
<evidence type="ECO:0000313" key="3">
    <source>
        <dbReference type="Proteomes" id="UP000199533"/>
    </source>
</evidence>
<reference evidence="3" key="1">
    <citation type="submission" date="2016-10" db="EMBL/GenBank/DDBJ databases">
        <authorList>
            <person name="Varghese N."/>
            <person name="Submissions S."/>
        </authorList>
    </citation>
    <scope>NUCLEOTIDE SEQUENCE [LARGE SCALE GENOMIC DNA]</scope>
    <source>
        <strain evidence="3">Nm69</strain>
    </source>
</reference>
<sequence length="268" mass="30319">MYQYAFRNMPKRFKNVLLATTILGLVTMNIAILVSDSFHTAAFAALGTALGYTVGSKLTDKMLSRSPMVNRKNDVALATQELSKKNQALQRQSSELSKQNRSLKEKSVNLNRRINNKSDKIQQFSKRAAERSTISAARNLSSLSGEAIPLLGIAVIAGVTVWNVHDSCQMLKDLNELNAEFKLQQHLEEKQTVCGIEVPTKEEILTEMQENWFIAYENARDAVNHAADEIPEMLEIPELSLSVKRYWAMLMETLEKFMASIPDFFKDW</sequence>
<evidence type="ECO:0000313" key="2">
    <source>
        <dbReference type="EMBL" id="SFL38469.1"/>
    </source>
</evidence>
<dbReference type="AlphaFoldDB" id="A0A1I4H857"/>
<protein>
    <submittedName>
        <fullName evidence="2">Uncharacterized protein</fullName>
    </submittedName>
</protein>
<gene>
    <name evidence="2" type="ORF">SAMN05216302_10743</name>
</gene>
<name>A0A1I4H857_9PROT</name>
<accession>A0A1I4H857</accession>
<keyword evidence="1" id="KW-0175">Coiled coil</keyword>
<dbReference type="Proteomes" id="UP000199533">
    <property type="component" value="Unassembled WGS sequence"/>
</dbReference>
<evidence type="ECO:0000256" key="1">
    <source>
        <dbReference type="SAM" id="Coils"/>
    </source>
</evidence>